<organism evidence="2 4">
    <name type="scientific">Cirrhinus mrigala</name>
    <name type="common">Mrigala</name>
    <dbReference type="NCBI Taxonomy" id="683832"/>
    <lineage>
        <taxon>Eukaryota</taxon>
        <taxon>Metazoa</taxon>
        <taxon>Chordata</taxon>
        <taxon>Craniata</taxon>
        <taxon>Vertebrata</taxon>
        <taxon>Euteleostomi</taxon>
        <taxon>Actinopterygii</taxon>
        <taxon>Neopterygii</taxon>
        <taxon>Teleostei</taxon>
        <taxon>Ostariophysi</taxon>
        <taxon>Cypriniformes</taxon>
        <taxon>Cyprinidae</taxon>
        <taxon>Labeoninae</taxon>
        <taxon>Labeonini</taxon>
        <taxon>Cirrhinus</taxon>
    </lineage>
</organism>
<gene>
    <name evidence="2" type="ORF">M9458_043839</name>
    <name evidence="3" type="ORF">M9458_043849</name>
</gene>
<name>A0ABD0NDK8_CIRMR</name>
<evidence type="ECO:0000313" key="4">
    <source>
        <dbReference type="Proteomes" id="UP001529510"/>
    </source>
</evidence>
<proteinExistence type="predicted"/>
<reference evidence="2 4" key="1">
    <citation type="submission" date="2024-05" db="EMBL/GenBank/DDBJ databases">
        <title>Genome sequencing and assembly of Indian major carp, Cirrhinus mrigala (Hamilton, 1822).</title>
        <authorList>
            <person name="Mohindra V."/>
            <person name="Chowdhury L.M."/>
            <person name="Lal K."/>
            <person name="Jena J.K."/>
        </authorList>
    </citation>
    <scope>NUCLEOTIDE SEQUENCE [LARGE SCALE GENOMIC DNA]</scope>
    <source>
        <strain evidence="2">CM1030</strain>
        <tissue evidence="2">Blood</tissue>
    </source>
</reference>
<feature type="region of interest" description="Disordered" evidence="1">
    <location>
        <begin position="61"/>
        <end position="121"/>
    </location>
</feature>
<dbReference type="EMBL" id="JAMKFB020000022">
    <property type="protein sequence ID" value="KAL0160124.1"/>
    <property type="molecule type" value="Genomic_DNA"/>
</dbReference>
<keyword evidence="4" id="KW-1185">Reference proteome</keyword>
<protein>
    <submittedName>
        <fullName evidence="2">Uncharacterized protein</fullName>
    </submittedName>
</protein>
<comment type="caution">
    <text evidence="2">The sequence shown here is derived from an EMBL/GenBank/DDBJ whole genome shotgun (WGS) entry which is preliminary data.</text>
</comment>
<evidence type="ECO:0000256" key="1">
    <source>
        <dbReference type="SAM" id="MobiDB-lite"/>
    </source>
</evidence>
<dbReference type="Proteomes" id="UP001529510">
    <property type="component" value="Unassembled WGS sequence"/>
</dbReference>
<sequence length="121" mass="13576">DVLVRNYSYGPKWIPAVIMSALGPVSYTVAVGNGQILKRHVDQIRIQHVDELQDFTRMTVPSDKESLLPEIPGSTEMETAPEVVSSPITKLPDKLDTPAAPQLRRSSREKRPPIRLQDYVK</sequence>
<accession>A0ABD0NDK8</accession>
<dbReference type="EMBL" id="JAMKFB020000022">
    <property type="protein sequence ID" value="KAL0160114.1"/>
    <property type="molecule type" value="Genomic_DNA"/>
</dbReference>
<dbReference type="AlphaFoldDB" id="A0ABD0NDK8"/>
<evidence type="ECO:0000313" key="3">
    <source>
        <dbReference type="EMBL" id="KAL0160124.1"/>
    </source>
</evidence>
<feature type="non-terminal residue" evidence="2">
    <location>
        <position position="1"/>
    </location>
</feature>
<evidence type="ECO:0000313" key="2">
    <source>
        <dbReference type="EMBL" id="KAL0160114.1"/>
    </source>
</evidence>